<dbReference type="AlphaFoldDB" id="A0A6A5SNL4"/>
<sequence>MASVDFTAGGTASGKLGVSASDRGGKGPPEGGRGFSKYDAPDVKKGKQSPLWLFSGAVMTFMTWVHDINLANRLVDHMADVLENNFLQFADVIQPLAVARVVSDALQLPGPEQNA</sequence>
<proteinExistence type="predicted"/>
<organism evidence="2 3">
    <name type="scientific">Clathrospora elynae</name>
    <dbReference type="NCBI Taxonomy" id="706981"/>
    <lineage>
        <taxon>Eukaryota</taxon>
        <taxon>Fungi</taxon>
        <taxon>Dikarya</taxon>
        <taxon>Ascomycota</taxon>
        <taxon>Pezizomycotina</taxon>
        <taxon>Dothideomycetes</taxon>
        <taxon>Pleosporomycetidae</taxon>
        <taxon>Pleosporales</taxon>
        <taxon>Diademaceae</taxon>
        <taxon>Clathrospora</taxon>
    </lineage>
</organism>
<evidence type="ECO:0000313" key="2">
    <source>
        <dbReference type="EMBL" id="KAF1938807.1"/>
    </source>
</evidence>
<dbReference type="Proteomes" id="UP000800038">
    <property type="component" value="Unassembled WGS sequence"/>
</dbReference>
<evidence type="ECO:0000313" key="3">
    <source>
        <dbReference type="Proteomes" id="UP000800038"/>
    </source>
</evidence>
<reference evidence="2" key="1">
    <citation type="journal article" date="2020" name="Stud. Mycol.">
        <title>101 Dothideomycetes genomes: a test case for predicting lifestyles and emergence of pathogens.</title>
        <authorList>
            <person name="Haridas S."/>
            <person name="Albert R."/>
            <person name="Binder M."/>
            <person name="Bloem J."/>
            <person name="Labutti K."/>
            <person name="Salamov A."/>
            <person name="Andreopoulos B."/>
            <person name="Baker S."/>
            <person name="Barry K."/>
            <person name="Bills G."/>
            <person name="Bluhm B."/>
            <person name="Cannon C."/>
            <person name="Castanera R."/>
            <person name="Culley D."/>
            <person name="Daum C."/>
            <person name="Ezra D."/>
            <person name="Gonzalez J."/>
            <person name="Henrissat B."/>
            <person name="Kuo A."/>
            <person name="Liang C."/>
            <person name="Lipzen A."/>
            <person name="Lutzoni F."/>
            <person name="Magnuson J."/>
            <person name="Mondo S."/>
            <person name="Nolan M."/>
            <person name="Ohm R."/>
            <person name="Pangilinan J."/>
            <person name="Park H.-J."/>
            <person name="Ramirez L."/>
            <person name="Alfaro M."/>
            <person name="Sun H."/>
            <person name="Tritt A."/>
            <person name="Yoshinaga Y."/>
            <person name="Zwiers L.-H."/>
            <person name="Turgeon B."/>
            <person name="Goodwin S."/>
            <person name="Spatafora J."/>
            <person name="Crous P."/>
            <person name="Grigoriev I."/>
        </authorList>
    </citation>
    <scope>NUCLEOTIDE SEQUENCE</scope>
    <source>
        <strain evidence="2">CBS 161.51</strain>
    </source>
</reference>
<protein>
    <submittedName>
        <fullName evidence="2">Uncharacterized protein</fullName>
    </submittedName>
</protein>
<feature type="region of interest" description="Disordered" evidence="1">
    <location>
        <begin position="1"/>
        <end position="46"/>
    </location>
</feature>
<dbReference type="EMBL" id="ML976095">
    <property type="protein sequence ID" value="KAF1938807.1"/>
    <property type="molecule type" value="Genomic_DNA"/>
</dbReference>
<accession>A0A6A5SNL4</accession>
<name>A0A6A5SNL4_9PLEO</name>
<keyword evidence="3" id="KW-1185">Reference proteome</keyword>
<gene>
    <name evidence="2" type="ORF">EJ02DRAFT_425395</name>
</gene>
<evidence type="ECO:0000256" key="1">
    <source>
        <dbReference type="SAM" id="MobiDB-lite"/>
    </source>
</evidence>